<dbReference type="OrthoDB" id="9808717at2"/>
<evidence type="ECO:0000313" key="3">
    <source>
        <dbReference type="EMBL" id="EHQ28914.1"/>
    </source>
</evidence>
<evidence type="ECO:0000256" key="1">
    <source>
        <dbReference type="ARBA" id="ARBA00002333"/>
    </source>
</evidence>
<dbReference type="GO" id="GO:0003677">
    <property type="term" value="F:DNA binding"/>
    <property type="evidence" value="ECO:0007669"/>
    <property type="project" value="InterPro"/>
</dbReference>
<dbReference type="Proteomes" id="UP000002774">
    <property type="component" value="Chromosome"/>
</dbReference>
<evidence type="ECO:0000313" key="4">
    <source>
        <dbReference type="Proteomes" id="UP000002774"/>
    </source>
</evidence>
<accession>H1Y5A3</accession>
<name>H1Y5A3_9SPHI</name>
<organism evidence="3 4">
    <name type="scientific">Mucilaginibacter paludis DSM 18603</name>
    <dbReference type="NCBI Taxonomy" id="714943"/>
    <lineage>
        <taxon>Bacteria</taxon>
        <taxon>Pseudomonadati</taxon>
        <taxon>Bacteroidota</taxon>
        <taxon>Sphingobacteriia</taxon>
        <taxon>Sphingobacteriales</taxon>
        <taxon>Sphingobacteriaceae</taxon>
        <taxon>Mucilaginibacter</taxon>
    </lineage>
</organism>
<proteinExistence type="inferred from homology"/>
<dbReference type="RefSeq" id="WP_008509877.1">
    <property type="nucleotide sequence ID" value="NZ_CM001403.1"/>
</dbReference>
<dbReference type="AlphaFoldDB" id="H1Y5A3"/>
<gene>
    <name evidence="3" type="ORF">Mucpa_4829</name>
</gene>
<dbReference type="EMBL" id="CM001403">
    <property type="protein sequence ID" value="EHQ28914.1"/>
    <property type="molecule type" value="Genomic_DNA"/>
</dbReference>
<comment type="similarity">
    <text evidence="2">Belongs to the histone H1/H5 family. HCT subfamily.</text>
</comment>
<dbReference type="Pfam" id="PF07432">
    <property type="entry name" value="Hc1"/>
    <property type="match status" value="1"/>
</dbReference>
<dbReference type="STRING" id="714943.Mucpa_4829"/>
<evidence type="ECO:0000256" key="2">
    <source>
        <dbReference type="ARBA" id="ARBA00008424"/>
    </source>
</evidence>
<dbReference type="GO" id="GO:0030527">
    <property type="term" value="F:structural constituent of chromatin"/>
    <property type="evidence" value="ECO:0007669"/>
    <property type="project" value="InterPro"/>
</dbReference>
<evidence type="ECO:0008006" key="5">
    <source>
        <dbReference type="Google" id="ProtNLM"/>
    </source>
</evidence>
<comment type="function">
    <text evidence="1">Might have a role analogous to that of eukaryotic histone proteins.</text>
</comment>
<dbReference type="InterPro" id="IPR010886">
    <property type="entry name" value="Hc1"/>
</dbReference>
<sequence>MSKFKDLKSLLEGAETDAVKFYDNGNKAAGTRLRARLQLIKKIAQEIRVEVGELKKKKE</sequence>
<reference evidence="3" key="1">
    <citation type="submission" date="2011-09" db="EMBL/GenBank/DDBJ databases">
        <title>The permanent draft genome of Mucilaginibacter paludis DSM 18603.</title>
        <authorList>
            <consortium name="US DOE Joint Genome Institute (JGI-PGF)"/>
            <person name="Lucas S."/>
            <person name="Han J."/>
            <person name="Lapidus A."/>
            <person name="Bruce D."/>
            <person name="Goodwin L."/>
            <person name="Pitluck S."/>
            <person name="Peters L."/>
            <person name="Kyrpides N."/>
            <person name="Mavromatis K."/>
            <person name="Ivanova N."/>
            <person name="Mikhailova N."/>
            <person name="Held B."/>
            <person name="Detter J.C."/>
            <person name="Tapia R."/>
            <person name="Han C."/>
            <person name="Land M."/>
            <person name="Hauser L."/>
            <person name="Markowitz V."/>
            <person name="Cheng J.-F."/>
            <person name="Hugenholtz P."/>
            <person name="Woyke T."/>
            <person name="Wu D."/>
            <person name="Tindall B."/>
            <person name="Brambilla E."/>
            <person name="Klenk H.-P."/>
            <person name="Eisen J.A."/>
        </authorList>
    </citation>
    <scope>NUCLEOTIDE SEQUENCE [LARGE SCALE GENOMIC DNA]</scope>
    <source>
        <strain evidence="3">DSM 18603</strain>
    </source>
</reference>
<dbReference type="HOGENOM" id="CLU_205101_0_0_10"/>
<protein>
    <recommendedName>
        <fullName evidence="5">Histone H1</fullName>
    </recommendedName>
</protein>
<keyword evidence="4" id="KW-1185">Reference proteome</keyword>